<reference evidence="7 8" key="1">
    <citation type="submission" date="2022-10" db="EMBL/GenBank/DDBJ databases">
        <title>Luteolibacter flavescens strain MCCC 1K03193, whole genome shotgun sequencing project.</title>
        <authorList>
            <person name="Zhao G."/>
            <person name="Shen L."/>
        </authorList>
    </citation>
    <scope>NUCLEOTIDE SEQUENCE [LARGE SCALE GENOMIC DNA]</scope>
    <source>
        <strain evidence="7 8">MCCC 1K03193</strain>
    </source>
</reference>
<dbReference type="InterPro" id="IPR051200">
    <property type="entry name" value="Host-pathogen_enzymatic-act"/>
</dbReference>
<dbReference type="PANTHER" id="PTHR47197">
    <property type="entry name" value="PROTEIN NIRF"/>
    <property type="match status" value="1"/>
</dbReference>
<dbReference type="InterPro" id="IPR011045">
    <property type="entry name" value="N2O_reductase_N"/>
</dbReference>
<evidence type="ECO:0000313" key="7">
    <source>
        <dbReference type="EMBL" id="MCW1886117.1"/>
    </source>
</evidence>
<organism evidence="7 8">
    <name type="scientific">Luteolibacter flavescens</name>
    <dbReference type="NCBI Taxonomy" id="1859460"/>
    <lineage>
        <taxon>Bacteria</taxon>
        <taxon>Pseudomonadati</taxon>
        <taxon>Verrucomicrobiota</taxon>
        <taxon>Verrucomicrobiia</taxon>
        <taxon>Verrucomicrobiales</taxon>
        <taxon>Verrucomicrobiaceae</taxon>
        <taxon>Luteolibacter</taxon>
    </lineage>
</organism>
<keyword evidence="5" id="KW-0732">Signal</keyword>
<dbReference type="InterPro" id="IPR009056">
    <property type="entry name" value="Cyt_c-like_dom"/>
</dbReference>
<evidence type="ECO:0000256" key="2">
    <source>
        <dbReference type="ARBA" id="ARBA00022723"/>
    </source>
</evidence>
<dbReference type="Gene3D" id="2.130.10.10">
    <property type="entry name" value="YVTN repeat-like/Quinoprotein amine dehydrogenase"/>
    <property type="match status" value="2"/>
</dbReference>
<sequence length="837" mass="89505">MIRILSILLSLVAAAHARVHFEARHLHPVDITPDGAHVLAVNAPGGYLSVFTPGTAEHPAPLLVAEIPVGLEPVTVRARTSQEAWVVNEVSDTISVVDLTRRAVVCTLPVPDEPADVVFLGNRAFVSCGRANRIAVIDTITRAETASIPLEGNFVRALSLSPDGGTLRAAFLYPGNRTTVLGFRDAPPQPAPTNPSLPAPPATALIVPDSDPRIPYEVQDHDIAEIDTATLHVTGYRSGIGTNLHALAHSPDGTLWAASTDSRNLIRFEPALNGIFSESRIARVPAGDGSPVLHDLNPHATAPVIEAGEKERSLAQPMALLPTGDRMWLAAFASDRIAELDAYGRILRRIDLRNGEGDPLVRGPRGMVRHAGLGRIFVLNKLSGTLSVIAESTGTVVAEVPLAAIEALPASEKTGRGFFFDARRSGNGTVSCGSCHFDADHDGVAWDLGDPGGDIITVIERHLAFGETEPIPVPAHPMKGPMVTQSLRGIGEAAPFHWRGDKQLIQDFNPTFAKLQAGSELGAAQMDQVAAYLASLSNHPNPNRNLDDTLRTSLAGGNPVRGRELFHLHDTCSKCHPEPRGTNHNLDDRTTVLSSQPVKNSTLEHVYRKLGFTPDQPVSARGFGFTHDGSQHVLPRGHSYAAARFDRFPNGDADVLSYLLSFSTGTKPAVGASVTLRAGEATPADLATLMDQARQGSCDVVLRGVIAGKPVTFLHEANIGKWRSASGQLFTLDGILSTLSAGESLVALGVPQGQGAASSIDRNLNGVPDDAEALPSLRLVVPPALHQQGDADGWVIEHSHDLRSWLPAPTHPHEESDGWFRIDPLPPGPFYRMRRTW</sequence>
<gene>
    <name evidence="7" type="ORF">OKA04_15365</name>
</gene>
<evidence type="ECO:0000256" key="3">
    <source>
        <dbReference type="ARBA" id="ARBA00023004"/>
    </source>
</evidence>
<dbReference type="SUPFAM" id="SSF50974">
    <property type="entry name" value="Nitrous oxide reductase, N-terminal domain"/>
    <property type="match status" value="1"/>
</dbReference>
<dbReference type="SUPFAM" id="SSF46626">
    <property type="entry name" value="Cytochrome c"/>
    <property type="match status" value="1"/>
</dbReference>
<keyword evidence="3 4" id="KW-0408">Iron</keyword>
<protein>
    <recommendedName>
        <fullName evidence="6">Cytochrome c domain-containing protein</fullName>
    </recommendedName>
</protein>
<keyword evidence="2 4" id="KW-0479">Metal-binding</keyword>
<dbReference type="Gene3D" id="1.10.760.10">
    <property type="entry name" value="Cytochrome c-like domain"/>
    <property type="match status" value="1"/>
</dbReference>
<dbReference type="PANTHER" id="PTHR47197:SF3">
    <property type="entry name" value="DIHYDRO-HEME D1 DEHYDROGENASE"/>
    <property type="match status" value="1"/>
</dbReference>
<feature type="signal peptide" evidence="5">
    <location>
        <begin position="1"/>
        <end position="17"/>
    </location>
</feature>
<dbReference type="InterPro" id="IPR036909">
    <property type="entry name" value="Cyt_c-like_dom_sf"/>
</dbReference>
<feature type="domain" description="Cytochrome c" evidence="6">
    <location>
        <begin position="557"/>
        <end position="697"/>
    </location>
</feature>
<proteinExistence type="predicted"/>
<dbReference type="EMBL" id="JAPDDS010000008">
    <property type="protein sequence ID" value="MCW1886117.1"/>
    <property type="molecule type" value="Genomic_DNA"/>
</dbReference>
<dbReference type="SUPFAM" id="SSF50969">
    <property type="entry name" value="YVTN repeat-like/Quinoprotein amine dehydrogenase"/>
    <property type="match status" value="1"/>
</dbReference>
<evidence type="ECO:0000259" key="6">
    <source>
        <dbReference type="PROSITE" id="PS51007"/>
    </source>
</evidence>
<keyword evidence="8" id="KW-1185">Reference proteome</keyword>
<dbReference type="Proteomes" id="UP001207930">
    <property type="component" value="Unassembled WGS sequence"/>
</dbReference>
<evidence type="ECO:0000313" key="8">
    <source>
        <dbReference type="Proteomes" id="UP001207930"/>
    </source>
</evidence>
<evidence type="ECO:0000256" key="1">
    <source>
        <dbReference type="ARBA" id="ARBA00022617"/>
    </source>
</evidence>
<evidence type="ECO:0000256" key="4">
    <source>
        <dbReference type="PROSITE-ProRule" id="PRU00433"/>
    </source>
</evidence>
<feature type="domain" description="Cytochrome c" evidence="6">
    <location>
        <begin position="410"/>
        <end position="537"/>
    </location>
</feature>
<dbReference type="PROSITE" id="PS51007">
    <property type="entry name" value="CYTC"/>
    <property type="match status" value="2"/>
</dbReference>
<dbReference type="RefSeq" id="WP_264502071.1">
    <property type="nucleotide sequence ID" value="NZ_JAPDDS010000008.1"/>
</dbReference>
<accession>A0ABT3FRN5</accession>
<keyword evidence="1 4" id="KW-0349">Heme</keyword>
<evidence type="ECO:0000256" key="5">
    <source>
        <dbReference type="SAM" id="SignalP"/>
    </source>
</evidence>
<feature type="chain" id="PRO_5047294113" description="Cytochrome c domain-containing protein" evidence="5">
    <location>
        <begin position="18"/>
        <end position="837"/>
    </location>
</feature>
<dbReference type="InterPro" id="IPR011044">
    <property type="entry name" value="Quino_amine_DH_bsu"/>
</dbReference>
<comment type="caution">
    <text evidence="7">The sequence shown here is derived from an EMBL/GenBank/DDBJ whole genome shotgun (WGS) entry which is preliminary data.</text>
</comment>
<name>A0ABT3FRN5_9BACT</name>
<dbReference type="InterPro" id="IPR015943">
    <property type="entry name" value="WD40/YVTN_repeat-like_dom_sf"/>
</dbReference>